<dbReference type="PANTHER" id="PTHR11265">
    <property type="entry name" value="S-ADENOSYL-METHYLTRANSFERASE MRAW"/>
    <property type="match status" value="1"/>
</dbReference>
<dbReference type="Gene3D" id="1.10.150.170">
    <property type="entry name" value="Putative methyltransferase TM0872, insert domain"/>
    <property type="match status" value="1"/>
</dbReference>
<name>A0A839SSU3_9PROT</name>
<gene>
    <name evidence="6" type="primary">rsmH</name>
    <name evidence="7" type="ORF">FHR98_001126</name>
</gene>
<dbReference type="GO" id="GO:0070475">
    <property type="term" value="P:rRNA base methylation"/>
    <property type="evidence" value="ECO:0007669"/>
    <property type="project" value="UniProtKB-UniRule"/>
</dbReference>
<dbReference type="Proteomes" id="UP000581135">
    <property type="component" value="Unassembled WGS sequence"/>
</dbReference>
<keyword evidence="4 6" id="KW-0808">Transferase</keyword>
<evidence type="ECO:0000256" key="1">
    <source>
        <dbReference type="ARBA" id="ARBA00010396"/>
    </source>
</evidence>
<comment type="function">
    <text evidence="6">Specifically methylates the N4 position of cytidine in position 1402 (C1402) of 16S rRNA.</text>
</comment>
<dbReference type="GO" id="GO:0005737">
    <property type="term" value="C:cytoplasm"/>
    <property type="evidence" value="ECO:0007669"/>
    <property type="project" value="UniProtKB-SubCell"/>
</dbReference>
<proteinExistence type="inferred from homology"/>
<organism evidence="7 8">
    <name type="scientific">Limibacillus halophilus</name>
    <dbReference type="NCBI Taxonomy" id="1579333"/>
    <lineage>
        <taxon>Bacteria</taxon>
        <taxon>Pseudomonadati</taxon>
        <taxon>Pseudomonadota</taxon>
        <taxon>Alphaproteobacteria</taxon>
        <taxon>Rhodospirillales</taxon>
        <taxon>Rhodovibrionaceae</taxon>
        <taxon>Limibacillus</taxon>
    </lineage>
</organism>
<keyword evidence="6" id="KW-0963">Cytoplasm</keyword>
<evidence type="ECO:0000256" key="6">
    <source>
        <dbReference type="HAMAP-Rule" id="MF_01007"/>
    </source>
</evidence>
<dbReference type="NCBIfam" id="TIGR00006">
    <property type="entry name" value="16S rRNA (cytosine(1402)-N(4))-methyltransferase RsmH"/>
    <property type="match status" value="1"/>
</dbReference>
<feature type="binding site" evidence="6">
    <location>
        <position position="55"/>
    </location>
    <ligand>
        <name>S-adenosyl-L-methionine</name>
        <dbReference type="ChEBI" id="CHEBI:59789"/>
    </ligand>
</feature>
<reference evidence="7 8" key="1">
    <citation type="submission" date="2020-08" db="EMBL/GenBank/DDBJ databases">
        <title>Genomic Encyclopedia of Type Strains, Phase III (KMG-III): the genomes of soil and plant-associated and newly described type strains.</title>
        <authorList>
            <person name="Whitman W."/>
        </authorList>
    </citation>
    <scope>NUCLEOTIDE SEQUENCE [LARGE SCALE GENOMIC DNA]</scope>
    <source>
        <strain evidence="7 8">CECT 8803</strain>
    </source>
</reference>
<comment type="similarity">
    <text evidence="1 6">Belongs to the methyltransferase superfamily. RsmH family.</text>
</comment>
<accession>A0A839SSU3</accession>
<feature type="binding site" evidence="6">
    <location>
        <begin position="37"/>
        <end position="39"/>
    </location>
    <ligand>
        <name>S-adenosyl-L-methionine</name>
        <dbReference type="ChEBI" id="CHEBI:59789"/>
    </ligand>
</feature>
<sequence length="321" mass="34665">MTNLTQDRHAPVMLREVLETLVPHDGGRYLDGTFGAGGYTRGILEAANCRVWAIDRDPTALAAGAALVKAFDGRLTLLAGCFGEMDRLLHADGVEAVEGVALDIGVSSMQIDEAERGFSFRHDGPLDMRMGGEGATAADVVNDQEEAALADIIYRYGEERQSRRIARAIVAARQEAPITRTLQLAEVVRGAIRGGGAQAIDPATRTFQALRIYVNDELGELERGLAAAESLLAPNGRLVVVSFHSLEDRIVKSFLRARSGGEGGSRHLPQVQSREAATLELLFKGALKPSDEEIRINPRARSARLRAARKREGSFIEGGRA</sequence>
<dbReference type="AlphaFoldDB" id="A0A839SSU3"/>
<comment type="caution">
    <text evidence="7">The sequence shown here is derived from an EMBL/GenBank/DDBJ whole genome shotgun (WGS) entry which is preliminary data.</text>
</comment>
<dbReference type="PIRSF" id="PIRSF004486">
    <property type="entry name" value="MraW"/>
    <property type="match status" value="1"/>
</dbReference>
<comment type="catalytic activity">
    <reaction evidence="6">
        <text>cytidine(1402) in 16S rRNA + S-adenosyl-L-methionine = N(4)-methylcytidine(1402) in 16S rRNA + S-adenosyl-L-homocysteine + H(+)</text>
        <dbReference type="Rhea" id="RHEA:42928"/>
        <dbReference type="Rhea" id="RHEA-COMP:10286"/>
        <dbReference type="Rhea" id="RHEA-COMP:10287"/>
        <dbReference type="ChEBI" id="CHEBI:15378"/>
        <dbReference type="ChEBI" id="CHEBI:57856"/>
        <dbReference type="ChEBI" id="CHEBI:59789"/>
        <dbReference type="ChEBI" id="CHEBI:74506"/>
        <dbReference type="ChEBI" id="CHEBI:82748"/>
        <dbReference type="EC" id="2.1.1.199"/>
    </reaction>
</comment>
<evidence type="ECO:0000313" key="7">
    <source>
        <dbReference type="EMBL" id="MBB3064854.1"/>
    </source>
</evidence>
<evidence type="ECO:0000313" key="8">
    <source>
        <dbReference type="Proteomes" id="UP000581135"/>
    </source>
</evidence>
<dbReference type="PANTHER" id="PTHR11265:SF0">
    <property type="entry name" value="12S RRNA N4-METHYLCYTIDINE METHYLTRANSFERASE"/>
    <property type="match status" value="1"/>
</dbReference>
<keyword evidence="3 6" id="KW-0489">Methyltransferase</keyword>
<dbReference type="InterPro" id="IPR023397">
    <property type="entry name" value="SAM-dep_MeTrfase_MraW_recog"/>
</dbReference>
<evidence type="ECO:0000256" key="3">
    <source>
        <dbReference type="ARBA" id="ARBA00022603"/>
    </source>
</evidence>
<protein>
    <recommendedName>
        <fullName evidence="6">Ribosomal RNA small subunit methyltransferase H</fullName>
        <ecNumber evidence="6">2.1.1.199</ecNumber>
    </recommendedName>
    <alternativeName>
        <fullName evidence="6">16S rRNA m(4)C1402 methyltransferase</fullName>
    </alternativeName>
    <alternativeName>
        <fullName evidence="6">rRNA (cytosine-N(4)-)-methyltransferase RsmH</fullName>
    </alternativeName>
</protein>
<dbReference type="HAMAP" id="MF_01007">
    <property type="entry name" value="16SrRNA_methyltr_H"/>
    <property type="match status" value="1"/>
</dbReference>
<dbReference type="EMBL" id="JACHXA010000002">
    <property type="protein sequence ID" value="MBB3064854.1"/>
    <property type="molecule type" value="Genomic_DNA"/>
</dbReference>
<dbReference type="GO" id="GO:0071424">
    <property type="term" value="F:rRNA (cytosine-N4-)-methyltransferase activity"/>
    <property type="evidence" value="ECO:0007669"/>
    <property type="project" value="UniProtKB-UniRule"/>
</dbReference>
<feature type="binding site" evidence="6">
    <location>
        <position position="103"/>
    </location>
    <ligand>
        <name>S-adenosyl-L-methionine</name>
        <dbReference type="ChEBI" id="CHEBI:59789"/>
    </ligand>
</feature>
<dbReference type="EC" id="2.1.1.199" evidence="6"/>
<evidence type="ECO:0000256" key="5">
    <source>
        <dbReference type="ARBA" id="ARBA00022691"/>
    </source>
</evidence>
<dbReference type="RefSeq" id="WP_183415648.1">
    <property type="nucleotide sequence ID" value="NZ_JACHXA010000002.1"/>
</dbReference>
<comment type="subcellular location">
    <subcellularLocation>
        <location evidence="6">Cytoplasm</location>
    </subcellularLocation>
</comment>
<dbReference type="Gene3D" id="3.40.50.150">
    <property type="entry name" value="Vaccinia Virus protein VP39"/>
    <property type="match status" value="1"/>
</dbReference>
<keyword evidence="2 6" id="KW-0698">rRNA processing</keyword>
<keyword evidence="8" id="KW-1185">Reference proteome</keyword>
<feature type="binding site" evidence="6">
    <location>
        <position position="110"/>
    </location>
    <ligand>
        <name>S-adenosyl-L-methionine</name>
        <dbReference type="ChEBI" id="CHEBI:59789"/>
    </ligand>
</feature>
<feature type="binding site" evidence="6">
    <location>
        <position position="82"/>
    </location>
    <ligand>
        <name>S-adenosyl-L-methionine</name>
        <dbReference type="ChEBI" id="CHEBI:59789"/>
    </ligand>
</feature>
<keyword evidence="5 6" id="KW-0949">S-adenosyl-L-methionine</keyword>
<evidence type="ECO:0000256" key="4">
    <source>
        <dbReference type="ARBA" id="ARBA00022679"/>
    </source>
</evidence>
<evidence type="ECO:0000256" key="2">
    <source>
        <dbReference type="ARBA" id="ARBA00022552"/>
    </source>
</evidence>
<dbReference type="SUPFAM" id="SSF53335">
    <property type="entry name" value="S-adenosyl-L-methionine-dependent methyltransferases"/>
    <property type="match status" value="1"/>
</dbReference>
<dbReference type="SUPFAM" id="SSF81799">
    <property type="entry name" value="Putative methyltransferase TM0872, insert domain"/>
    <property type="match status" value="1"/>
</dbReference>
<dbReference type="InterPro" id="IPR002903">
    <property type="entry name" value="RsmH"/>
</dbReference>
<dbReference type="FunFam" id="1.10.150.170:FF:000003">
    <property type="entry name" value="Ribosomal RNA small subunit methyltransferase H"/>
    <property type="match status" value="1"/>
</dbReference>
<dbReference type="InterPro" id="IPR029063">
    <property type="entry name" value="SAM-dependent_MTases_sf"/>
</dbReference>
<dbReference type="Pfam" id="PF01795">
    <property type="entry name" value="Methyltransf_5"/>
    <property type="match status" value="1"/>
</dbReference>